<organism evidence="3">
    <name type="scientific">Lichtheimia ramosa</name>
    <dbReference type="NCBI Taxonomy" id="688394"/>
    <lineage>
        <taxon>Eukaryota</taxon>
        <taxon>Fungi</taxon>
        <taxon>Fungi incertae sedis</taxon>
        <taxon>Mucoromycota</taxon>
        <taxon>Mucoromycotina</taxon>
        <taxon>Mucoromycetes</taxon>
        <taxon>Mucorales</taxon>
        <taxon>Lichtheimiaceae</taxon>
        <taxon>Lichtheimia</taxon>
    </lineage>
</organism>
<dbReference type="AlphaFoldDB" id="A0A077WYZ6"/>
<keyword evidence="2" id="KW-0472">Membrane</keyword>
<name>A0A077WYZ6_9FUNG</name>
<evidence type="ECO:0000256" key="1">
    <source>
        <dbReference type="SAM" id="MobiDB-lite"/>
    </source>
</evidence>
<reference evidence="3" key="1">
    <citation type="journal article" date="2014" name="Genome Announc.">
        <title>De novo whole-genome sequence and genome annotation of Lichtheimia ramosa.</title>
        <authorList>
            <person name="Linde J."/>
            <person name="Schwartze V."/>
            <person name="Binder U."/>
            <person name="Lass-Florl C."/>
            <person name="Voigt K."/>
            <person name="Horn F."/>
        </authorList>
    </citation>
    <scope>NUCLEOTIDE SEQUENCE</scope>
    <source>
        <strain evidence="3">JMRC FSU:6197</strain>
    </source>
</reference>
<dbReference type="SUPFAM" id="SSF81995">
    <property type="entry name" value="beta-sandwich domain of Sec23/24"/>
    <property type="match status" value="1"/>
</dbReference>
<dbReference type="Gene3D" id="2.160.20.120">
    <property type="match status" value="1"/>
</dbReference>
<gene>
    <name evidence="3" type="ORF">LRAMOSA04208</name>
</gene>
<evidence type="ECO:0000256" key="2">
    <source>
        <dbReference type="SAM" id="Phobius"/>
    </source>
</evidence>
<proteinExistence type="predicted"/>
<accession>A0A077WYZ6</accession>
<sequence length="485" mass="52983">MSKSPNKSDSDTFDIPPPPYTPEDPLPSAPPSTDIKSPTPNIHLNTSDASVAESSRQQQQPTYIPPTSPQQQQQYSTFPVPSQQESSGMQSSEQRRRRGGCRIMLNLCILLGIAIVVSRLFSRLFLGCDDNGCSNVPLTCNGGGTRWADFPRHISITQDVHVNIQGHISTGWVEIVPVSSEKEGAITTDIDITPFKDLKDFRFSVDNHTGALDIHFPSLSWRCIDVKMKIYVPSNARSVWVSVSNIPITVDRSLQVDHLELKTSNANIRLKQGWSGREMLLRTKNAKVRVDGALQAKDLISIRTSNGSVDVDGDMESGSTVDIETSNGSITTGNVRATHVTADTSNSSIKMNSVNAHNITAKTSNASVNLDHVYSDGLVIAHTSNSRINMDVAGDASRVQVRCTTSNSKINLNMSKDFVGVFDIKTSSGKAIVEDNVYPSNLHFEVDKESHKMGYRYKKEGAGSISAKTSNSKVELSFHVSGMKM</sequence>
<feature type="compositionally biased region" description="Polar residues" evidence="1">
    <location>
        <begin position="34"/>
        <end position="56"/>
    </location>
</feature>
<keyword evidence="2" id="KW-1133">Transmembrane helix</keyword>
<dbReference type="EMBL" id="LK023357">
    <property type="protein sequence ID" value="CDS12012.1"/>
    <property type="molecule type" value="Genomic_DNA"/>
</dbReference>
<protein>
    <submittedName>
        <fullName evidence="3">Uncharacterized protein</fullName>
    </submittedName>
</protein>
<feature type="region of interest" description="Disordered" evidence="1">
    <location>
        <begin position="1"/>
        <end position="95"/>
    </location>
</feature>
<keyword evidence="2" id="KW-0812">Transmembrane</keyword>
<feature type="compositionally biased region" description="Basic and acidic residues" evidence="1">
    <location>
        <begin position="1"/>
        <end position="10"/>
    </location>
</feature>
<dbReference type="OrthoDB" id="5570013at2759"/>
<evidence type="ECO:0000313" key="3">
    <source>
        <dbReference type="EMBL" id="CDS12012.1"/>
    </source>
</evidence>
<feature type="transmembrane region" description="Helical" evidence="2">
    <location>
        <begin position="103"/>
        <end position="121"/>
    </location>
</feature>
<feature type="compositionally biased region" description="Low complexity" evidence="1">
    <location>
        <begin position="69"/>
        <end position="92"/>
    </location>
</feature>
<feature type="compositionally biased region" description="Pro residues" evidence="1">
    <location>
        <begin position="15"/>
        <end position="30"/>
    </location>
</feature>